<sequence length="69" mass="8297">MFFEHRYLSRLLQGCVVFWHEIPLSSEFFDEDKRHGVQPTYKKVKGFQPLQLTSIWSAVSPWFECFFPP</sequence>
<proteinExistence type="predicted"/>
<comment type="caution">
    <text evidence="1">The sequence shown here is derived from an EMBL/GenBank/DDBJ whole genome shotgun (WGS) entry which is preliminary data.</text>
</comment>
<dbReference type="EMBL" id="VDCI01000010">
    <property type="protein sequence ID" value="TNJ35904.1"/>
    <property type="molecule type" value="Genomic_DNA"/>
</dbReference>
<reference evidence="1 2" key="1">
    <citation type="submission" date="2019-05" db="EMBL/GenBank/DDBJ databases">
        <title>Draft Whole-Genome sequence of the green sulfur bacterium Prosthecochloris vibrioformis DSM 260.</title>
        <authorList>
            <person name="Meyer T.E."/>
            <person name="Kyndt J.A."/>
        </authorList>
    </citation>
    <scope>NUCLEOTIDE SEQUENCE [LARGE SCALE GENOMIC DNA]</scope>
    <source>
        <strain evidence="1 2">DSM 260</strain>
    </source>
</reference>
<protein>
    <submittedName>
        <fullName evidence="1">Uncharacterized protein</fullName>
    </submittedName>
</protein>
<dbReference type="Proteomes" id="UP000309544">
    <property type="component" value="Unassembled WGS sequence"/>
</dbReference>
<evidence type="ECO:0000313" key="2">
    <source>
        <dbReference type="Proteomes" id="UP000309544"/>
    </source>
</evidence>
<name>A0A5C4RXX0_PROVB</name>
<accession>A0A5C4RXX0</accession>
<dbReference type="RefSeq" id="WP_139626854.1">
    <property type="nucleotide sequence ID" value="NZ_VDCI01000010.1"/>
</dbReference>
<dbReference type="AlphaFoldDB" id="A0A5C4RXX0"/>
<organism evidence="1 2">
    <name type="scientific">Prosthecochloris vibrioformis</name>
    <name type="common">Chlorobium vibrioforme</name>
    <dbReference type="NCBI Taxonomy" id="1098"/>
    <lineage>
        <taxon>Bacteria</taxon>
        <taxon>Pseudomonadati</taxon>
        <taxon>Chlorobiota</taxon>
        <taxon>Chlorobiia</taxon>
        <taxon>Chlorobiales</taxon>
        <taxon>Chlorobiaceae</taxon>
        <taxon>Prosthecochloris</taxon>
    </lineage>
</organism>
<evidence type="ECO:0000313" key="1">
    <source>
        <dbReference type="EMBL" id="TNJ35904.1"/>
    </source>
</evidence>
<keyword evidence="2" id="KW-1185">Reference proteome</keyword>
<gene>
    <name evidence="1" type="ORF">FGF68_09505</name>
</gene>